<comment type="caution">
    <text evidence="10">The sequence shown here is derived from an EMBL/GenBank/DDBJ whole genome shotgun (WGS) entry which is preliminary data.</text>
</comment>
<feature type="domain" description="Radical SAM core" evidence="9">
    <location>
        <begin position="48"/>
        <end position="269"/>
    </location>
</feature>
<evidence type="ECO:0000256" key="3">
    <source>
        <dbReference type="ARBA" id="ARBA00022723"/>
    </source>
</evidence>
<evidence type="ECO:0000313" key="11">
    <source>
        <dbReference type="Proteomes" id="UP001108123"/>
    </source>
</evidence>
<dbReference type="SMART" id="SM00729">
    <property type="entry name" value="Elp3"/>
    <property type="match status" value="1"/>
</dbReference>
<dbReference type="PANTHER" id="PTHR43726">
    <property type="entry name" value="3-METHYLORNITHINE SYNTHASE"/>
    <property type="match status" value="1"/>
</dbReference>
<dbReference type="SUPFAM" id="SSF102114">
    <property type="entry name" value="Radical SAM enzymes"/>
    <property type="match status" value="1"/>
</dbReference>
<evidence type="ECO:0000256" key="2">
    <source>
        <dbReference type="ARBA" id="ARBA00022691"/>
    </source>
</evidence>
<protein>
    <submittedName>
        <fullName evidence="10">[FeFe] hydrogenase H-cluster radical SAM maturase HydE</fullName>
    </submittedName>
</protein>
<comment type="cofactor">
    <cofactor evidence="7">
        <name>[4Fe-4S] cluster</name>
        <dbReference type="ChEBI" id="CHEBI:49883"/>
    </cofactor>
    <text evidence="7">Binds 1 [4Fe-4S] cluster. The cluster is coordinated with 3 cysteines and an exchangeable S-adenosyl-L-methionine.</text>
</comment>
<feature type="binding site" evidence="7">
    <location>
        <position position="69"/>
    </location>
    <ligand>
        <name>[4Fe-4S] cluster</name>
        <dbReference type="ChEBI" id="CHEBI:49883"/>
        <note>4Fe-4S-S-AdoMet</note>
    </ligand>
</feature>
<comment type="cofactor">
    <cofactor evidence="6">
        <name>[2Fe-2S] cluster</name>
        <dbReference type="ChEBI" id="CHEBI:190135"/>
    </cofactor>
</comment>
<dbReference type="SMART" id="SM00876">
    <property type="entry name" value="BATS"/>
    <property type="match status" value="1"/>
</dbReference>
<keyword evidence="4 7" id="KW-0408">Iron</keyword>
<dbReference type="SFLD" id="SFLDS00029">
    <property type="entry name" value="Radical_SAM"/>
    <property type="match status" value="1"/>
</dbReference>
<evidence type="ECO:0000256" key="5">
    <source>
        <dbReference type="ARBA" id="ARBA00023014"/>
    </source>
</evidence>
<dbReference type="InterPro" id="IPR024021">
    <property type="entry name" value="FeFe-hyd_HydE_rSAM"/>
</dbReference>
<gene>
    <name evidence="10" type="primary">hydE</name>
    <name evidence="10" type="ORF">L0P62_02775</name>
</gene>
<keyword evidence="3" id="KW-0479">Metal-binding</keyword>
<dbReference type="PIRSF" id="PIRSF004762">
    <property type="entry name" value="CHP00423"/>
    <property type="match status" value="1"/>
</dbReference>
<dbReference type="Pfam" id="PF04055">
    <property type="entry name" value="Radical_SAM"/>
    <property type="match status" value="1"/>
</dbReference>
<dbReference type="SFLD" id="SFLDG01280">
    <property type="entry name" value="HydE/PylB-like"/>
    <property type="match status" value="1"/>
</dbReference>
<dbReference type="GO" id="GO:0051539">
    <property type="term" value="F:4 iron, 4 sulfur cluster binding"/>
    <property type="evidence" value="ECO:0007669"/>
    <property type="project" value="UniProtKB-KW"/>
</dbReference>
<proteinExistence type="predicted"/>
<evidence type="ECO:0000256" key="7">
    <source>
        <dbReference type="PIRSR" id="PIRSR004762-1"/>
    </source>
</evidence>
<dbReference type="CDD" id="cd01335">
    <property type="entry name" value="Radical_SAM"/>
    <property type="match status" value="1"/>
</dbReference>
<dbReference type="GO" id="GO:0016740">
    <property type="term" value="F:transferase activity"/>
    <property type="evidence" value="ECO:0007669"/>
    <property type="project" value="TreeGrafter"/>
</dbReference>
<feature type="binding site" evidence="7">
    <location>
        <position position="62"/>
    </location>
    <ligand>
        <name>[4Fe-4S] cluster</name>
        <dbReference type="ChEBI" id="CHEBI:49883"/>
        <note>4Fe-4S-S-AdoMet</note>
    </ligand>
</feature>
<dbReference type="SFLD" id="SFLDG01060">
    <property type="entry name" value="BATS_domain_containing"/>
    <property type="match status" value="1"/>
</dbReference>
<dbReference type="InterPro" id="IPR034422">
    <property type="entry name" value="HydE/PylB-like"/>
</dbReference>
<keyword evidence="11" id="KW-1185">Reference proteome</keyword>
<evidence type="ECO:0000256" key="4">
    <source>
        <dbReference type="ARBA" id="ARBA00023004"/>
    </source>
</evidence>
<dbReference type="PROSITE" id="PS51918">
    <property type="entry name" value="RADICAL_SAM"/>
    <property type="match status" value="1"/>
</dbReference>
<organism evidence="10 11">
    <name type="scientific">Anaerosalibacter bizertensis</name>
    <dbReference type="NCBI Taxonomy" id="932217"/>
    <lineage>
        <taxon>Bacteria</taxon>
        <taxon>Bacillati</taxon>
        <taxon>Bacillota</taxon>
        <taxon>Tissierellia</taxon>
        <taxon>Tissierellales</taxon>
        <taxon>Sporanaerobacteraceae</taxon>
        <taxon>Anaerosalibacter</taxon>
    </lineage>
</organism>
<evidence type="ECO:0000256" key="1">
    <source>
        <dbReference type="ARBA" id="ARBA00022485"/>
    </source>
</evidence>
<sequence length="348" mass="40340">MKNILDKLYKDNYLNKEEIIFILDNINSKWESYLFKLARKTLFRTYGNRVFVRGLLEFSNYCRNNCIYCGIRKDNKNVDRYRLSKKEILSSLSESSRLGYNTFVLQSGEDIYYTDEYLEDLIKEIKLKYPEIALTLSIGERSFKSYEKLFKAGTDRFLLRHETANSTIYNNIHPDMDWNRRKGSLYDLKKIGYQTGAGFIVGLPEQTNKVLAEDLLFLKELEPAMVGIGPLIPHPNTPLKKEKIGSPEKTIILIALTRLLLPEALIPVTTALNTIYKYGFESGVLAGGNVIMLNISPNYVRKKYEIYKNKETKDAKELDIFRKRAKKIGFIVDMERGDNLNFRGNKNV</sequence>
<accession>A0A9Q4AAN3</accession>
<evidence type="ECO:0000259" key="9">
    <source>
        <dbReference type="PROSITE" id="PS51918"/>
    </source>
</evidence>
<reference evidence="10" key="1">
    <citation type="submission" date="2022-01" db="EMBL/GenBank/DDBJ databases">
        <title>Collection of gut derived symbiotic bacterial strains cultured from healthy donors.</title>
        <authorList>
            <person name="Lin H."/>
            <person name="Kohout C."/>
            <person name="Waligurski E."/>
            <person name="Pamer E.G."/>
        </authorList>
    </citation>
    <scope>NUCLEOTIDE SEQUENCE</scope>
    <source>
        <strain evidence="10">MSK.14.39</strain>
    </source>
</reference>
<dbReference type="PANTHER" id="PTHR43726:SF1">
    <property type="entry name" value="BIOTIN SYNTHASE"/>
    <property type="match status" value="1"/>
</dbReference>
<evidence type="ECO:0000313" key="10">
    <source>
        <dbReference type="EMBL" id="MCG4564364.1"/>
    </source>
</evidence>
<dbReference type="GO" id="GO:0042364">
    <property type="term" value="P:water-soluble vitamin biosynthetic process"/>
    <property type="evidence" value="ECO:0007669"/>
    <property type="project" value="UniProtKB-ARBA"/>
</dbReference>
<dbReference type="InterPro" id="IPR006638">
    <property type="entry name" value="Elp3/MiaA/NifB-like_rSAM"/>
</dbReference>
<dbReference type="Proteomes" id="UP001108123">
    <property type="component" value="Unassembled WGS sequence"/>
</dbReference>
<keyword evidence="1 7" id="KW-0004">4Fe-4S</keyword>
<dbReference type="InterPro" id="IPR013785">
    <property type="entry name" value="Aldolase_TIM"/>
</dbReference>
<feature type="binding site" evidence="7">
    <location>
        <position position="66"/>
    </location>
    <ligand>
        <name>[4Fe-4S] cluster</name>
        <dbReference type="ChEBI" id="CHEBI:49883"/>
        <note>4Fe-4S-S-AdoMet</note>
    </ligand>
</feature>
<name>A0A9Q4AAN3_9FIRM</name>
<dbReference type="Gene3D" id="3.20.20.70">
    <property type="entry name" value="Aldolase class I"/>
    <property type="match status" value="1"/>
</dbReference>
<dbReference type="NCBIfam" id="TIGR03956">
    <property type="entry name" value="rSAM_HydE"/>
    <property type="match status" value="1"/>
</dbReference>
<dbReference type="EMBL" id="JAKNID010000005">
    <property type="protein sequence ID" value="MCG4564364.1"/>
    <property type="molecule type" value="Genomic_DNA"/>
</dbReference>
<dbReference type="InterPro" id="IPR007197">
    <property type="entry name" value="rSAM"/>
</dbReference>
<feature type="binding site" evidence="8">
    <location>
        <position position="181"/>
    </location>
    <ligand>
        <name>S-adenosyl-L-methionine</name>
        <dbReference type="ChEBI" id="CHEBI:59789"/>
    </ligand>
</feature>
<dbReference type="InterPro" id="IPR058240">
    <property type="entry name" value="rSAM_sf"/>
</dbReference>
<dbReference type="InterPro" id="IPR010722">
    <property type="entry name" value="BATS_dom"/>
</dbReference>
<dbReference type="SFLD" id="SFLDG01082">
    <property type="entry name" value="B12-binding_domain_containing"/>
    <property type="match status" value="1"/>
</dbReference>
<keyword evidence="5 7" id="KW-0411">Iron-sulfur</keyword>
<dbReference type="GO" id="GO:0046872">
    <property type="term" value="F:metal ion binding"/>
    <property type="evidence" value="ECO:0007669"/>
    <property type="project" value="UniProtKB-KW"/>
</dbReference>
<feature type="binding site" evidence="8">
    <location>
        <position position="137"/>
    </location>
    <ligand>
        <name>(3R)-3-methyl-D-ornithine</name>
        <dbReference type="ChEBI" id="CHEBI:64642"/>
    </ligand>
</feature>
<dbReference type="RefSeq" id="WP_237915459.1">
    <property type="nucleotide sequence ID" value="NZ_JAKNID010000005.1"/>
</dbReference>
<evidence type="ECO:0000256" key="6">
    <source>
        <dbReference type="ARBA" id="ARBA00034078"/>
    </source>
</evidence>
<evidence type="ECO:0000256" key="8">
    <source>
        <dbReference type="PIRSR" id="PIRSR004762-2"/>
    </source>
</evidence>
<dbReference type="AlphaFoldDB" id="A0A9Q4AAN3"/>
<dbReference type="SFLD" id="SFLDF00348">
    <property type="entry name" value="FeFe_hydrogenase_maturase_(Hyd"/>
    <property type="match status" value="1"/>
</dbReference>
<feature type="binding site" evidence="8">
    <location>
        <position position="162"/>
    </location>
    <ligand>
        <name>S-adenosyl-L-methionine</name>
        <dbReference type="ChEBI" id="CHEBI:59789"/>
    </ligand>
</feature>
<dbReference type="GO" id="GO:0044272">
    <property type="term" value="P:sulfur compound biosynthetic process"/>
    <property type="evidence" value="ECO:0007669"/>
    <property type="project" value="UniProtKB-ARBA"/>
</dbReference>
<keyword evidence="2 7" id="KW-0949">S-adenosyl-L-methionine</keyword>